<feature type="domain" description="C2H2-type" evidence="6">
    <location>
        <begin position="204"/>
        <end position="228"/>
    </location>
</feature>
<dbReference type="InterPro" id="IPR036236">
    <property type="entry name" value="Znf_C2H2_sf"/>
</dbReference>
<evidence type="ECO:0000256" key="2">
    <source>
        <dbReference type="ARBA" id="ARBA00022771"/>
    </source>
</evidence>
<proteinExistence type="predicted"/>
<name>A0ABR1GQD0_9HYPO</name>
<keyword evidence="1" id="KW-0479">Metal-binding</keyword>
<keyword evidence="8" id="KW-1185">Reference proteome</keyword>
<feature type="compositionally biased region" description="Acidic residues" evidence="5">
    <location>
        <begin position="22"/>
        <end position="37"/>
    </location>
</feature>
<keyword evidence="2 4" id="KW-0863">Zinc-finger</keyword>
<dbReference type="SMART" id="SM00355">
    <property type="entry name" value="ZnF_C2H2"/>
    <property type="match status" value="3"/>
</dbReference>
<dbReference type="InterPro" id="IPR013087">
    <property type="entry name" value="Znf_C2H2_type"/>
</dbReference>
<reference evidence="7 8" key="1">
    <citation type="journal article" date="2025" name="Microbiol. Resour. Announc.">
        <title>Draft genome sequences for Neonectria magnoliae and Neonectria punicea, canker pathogens of Liriodendron tulipifera and Acer saccharum in West Virginia.</title>
        <authorList>
            <person name="Petronek H.M."/>
            <person name="Kasson M.T."/>
            <person name="Metheny A.M."/>
            <person name="Stauder C.M."/>
            <person name="Lovett B."/>
            <person name="Lynch S.C."/>
            <person name="Garnas J.R."/>
            <person name="Kasson L.R."/>
            <person name="Stajich J.E."/>
        </authorList>
    </citation>
    <scope>NUCLEOTIDE SEQUENCE [LARGE SCALE GENOMIC DNA]</scope>
    <source>
        <strain evidence="7 8">NRRL 64653</strain>
    </source>
</reference>
<evidence type="ECO:0000256" key="5">
    <source>
        <dbReference type="SAM" id="MobiDB-lite"/>
    </source>
</evidence>
<sequence length="228" mass="25903">MPKRHGHSDHHGGSGKSRQTQEDYEIFDYDLYEEQEETGASSSTYPDPGAYSMASGEAYSQDDPGQDHPFVVGPDPELHDIQAYYDNLSTQPSTVDPSSLFSQPGPSSTPYDPVDPYQQDSDYAQPSSSISAERPHKCPKEDCDRSYRIESQLTKHLKTHDKPLKCKADKGCNVRQAQQRDMDRHYRTAHKKYAEKQGILEKPSKCRLCGETFTRPDNLHKHMKKKHS</sequence>
<evidence type="ECO:0000256" key="4">
    <source>
        <dbReference type="PROSITE-ProRule" id="PRU00042"/>
    </source>
</evidence>
<evidence type="ECO:0000313" key="8">
    <source>
        <dbReference type="Proteomes" id="UP001498476"/>
    </source>
</evidence>
<evidence type="ECO:0000256" key="3">
    <source>
        <dbReference type="ARBA" id="ARBA00022833"/>
    </source>
</evidence>
<dbReference type="PROSITE" id="PS00028">
    <property type="entry name" value="ZINC_FINGER_C2H2_1"/>
    <property type="match status" value="2"/>
</dbReference>
<feature type="region of interest" description="Disordered" evidence="5">
    <location>
        <begin position="1"/>
        <end position="142"/>
    </location>
</feature>
<comment type="caution">
    <text evidence="7">The sequence shown here is derived from an EMBL/GenBank/DDBJ whole genome shotgun (WGS) entry which is preliminary data.</text>
</comment>
<accession>A0ABR1GQD0</accession>
<evidence type="ECO:0000259" key="6">
    <source>
        <dbReference type="PROSITE" id="PS50157"/>
    </source>
</evidence>
<dbReference type="EMBL" id="JAZAVJ010000213">
    <property type="protein sequence ID" value="KAK7404116.1"/>
    <property type="molecule type" value="Genomic_DNA"/>
</dbReference>
<feature type="compositionally biased region" description="Polar residues" evidence="5">
    <location>
        <begin position="87"/>
        <end position="110"/>
    </location>
</feature>
<feature type="domain" description="C2H2-type" evidence="6">
    <location>
        <begin position="136"/>
        <end position="160"/>
    </location>
</feature>
<feature type="compositionally biased region" description="Basic and acidic residues" evidence="5">
    <location>
        <begin position="133"/>
        <end position="142"/>
    </location>
</feature>
<gene>
    <name evidence="7" type="ORF">QQX98_010074</name>
</gene>
<dbReference type="Gene3D" id="3.30.160.60">
    <property type="entry name" value="Classic Zinc Finger"/>
    <property type="match status" value="2"/>
</dbReference>
<dbReference type="PROSITE" id="PS50157">
    <property type="entry name" value="ZINC_FINGER_C2H2_2"/>
    <property type="match status" value="2"/>
</dbReference>
<keyword evidence="3" id="KW-0862">Zinc</keyword>
<protein>
    <recommendedName>
        <fullName evidence="6">C2H2-type domain-containing protein</fullName>
    </recommendedName>
</protein>
<dbReference type="PANTHER" id="PTHR23235">
    <property type="entry name" value="KRUEPPEL-LIKE TRANSCRIPTION FACTOR"/>
    <property type="match status" value="1"/>
</dbReference>
<dbReference type="Proteomes" id="UP001498476">
    <property type="component" value="Unassembled WGS sequence"/>
</dbReference>
<dbReference type="Pfam" id="PF00096">
    <property type="entry name" value="zf-C2H2"/>
    <property type="match status" value="2"/>
</dbReference>
<evidence type="ECO:0000256" key="1">
    <source>
        <dbReference type="ARBA" id="ARBA00022723"/>
    </source>
</evidence>
<organism evidence="7 8">
    <name type="scientific">Neonectria punicea</name>
    <dbReference type="NCBI Taxonomy" id="979145"/>
    <lineage>
        <taxon>Eukaryota</taxon>
        <taxon>Fungi</taxon>
        <taxon>Dikarya</taxon>
        <taxon>Ascomycota</taxon>
        <taxon>Pezizomycotina</taxon>
        <taxon>Sordariomycetes</taxon>
        <taxon>Hypocreomycetidae</taxon>
        <taxon>Hypocreales</taxon>
        <taxon>Nectriaceae</taxon>
        <taxon>Neonectria</taxon>
    </lineage>
</organism>
<feature type="compositionally biased region" description="Polar residues" evidence="5">
    <location>
        <begin position="118"/>
        <end position="131"/>
    </location>
</feature>
<dbReference type="SUPFAM" id="SSF57667">
    <property type="entry name" value="beta-beta-alpha zinc fingers"/>
    <property type="match status" value="2"/>
</dbReference>
<evidence type="ECO:0000313" key="7">
    <source>
        <dbReference type="EMBL" id="KAK7404116.1"/>
    </source>
</evidence>